<dbReference type="InterPro" id="IPR036515">
    <property type="entry name" value="Transposase_17_sf"/>
</dbReference>
<dbReference type="Proteomes" id="UP001595386">
    <property type="component" value="Unassembled WGS sequence"/>
</dbReference>
<evidence type="ECO:0000313" key="3">
    <source>
        <dbReference type="EMBL" id="MFC2993600.1"/>
    </source>
</evidence>
<dbReference type="EMBL" id="JBHRSQ010000040">
    <property type="protein sequence ID" value="MFC2993600.1"/>
    <property type="molecule type" value="Genomic_DNA"/>
</dbReference>
<evidence type="ECO:0000256" key="1">
    <source>
        <dbReference type="SAM" id="MobiDB-lite"/>
    </source>
</evidence>
<sequence>MPRPTRILLPMTPVHLVQRGNNRGACFVYRGDARRYLDLLDEARQEYGVDVHAYVLMTNHVHLLATPRDDPHGISLMMKSLGQRYAQYFNRRHERTGGLFEGRYYSCLVGEEAYLFACYRYIELNPVRAGMVERPGYYHWSSYRTNALGEPDPLVTPHDLYLASAKQPEQRQYHYRQLFDSPLPDATLDDIRQQTRRGHPFGSEAWRQRVAGSDP</sequence>
<feature type="domain" description="Transposase IS200-like" evidence="2">
    <location>
        <begin position="9"/>
        <end position="125"/>
    </location>
</feature>
<comment type="caution">
    <text evidence="3">The sequence shown here is derived from an EMBL/GenBank/DDBJ whole genome shotgun (WGS) entry which is preliminary data.</text>
</comment>
<dbReference type="InterPro" id="IPR002686">
    <property type="entry name" value="Transposase_17"/>
</dbReference>
<dbReference type="SMART" id="SM01321">
    <property type="entry name" value="Y1_Tnp"/>
    <property type="match status" value="1"/>
</dbReference>
<dbReference type="SUPFAM" id="SSF143422">
    <property type="entry name" value="Transposase IS200-like"/>
    <property type="match status" value="1"/>
</dbReference>
<reference evidence="4" key="1">
    <citation type="journal article" date="2019" name="Int. J. Syst. Evol. Microbiol.">
        <title>The Global Catalogue of Microorganisms (GCM) 10K type strain sequencing project: providing services to taxonomists for standard genome sequencing and annotation.</title>
        <authorList>
            <consortium name="The Broad Institute Genomics Platform"/>
            <consortium name="The Broad Institute Genome Sequencing Center for Infectious Disease"/>
            <person name="Wu L."/>
            <person name="Ma J."/>
        </authorList>
    </citation>
    <scope>NUCLEOTIDE SEQUENCE [LARGE SCALE GENOMIC DNA]</scope>
    <source>
        <strain evidence="4">KCTC 52660</strain>
    </source>
</reference>
<name>A0ABV7B8F9_9GAMM</name>
<dbReference type="RefSeq" id="WP_379761364.1">
    <property type="nucleotide sequence ID" value="NZ_JBHRSQ010000040.1"/>
</dbReference>
<keyword evidence="4" id="KW-1185">Reference proteome</keyword>
<organism evidence="3 4">
    <name type="scientific">Halomonas tibetensis</name>
    <dbReference type="NCBI Taxonomy" id="2259590"/>
    <lineage>
        <taxon>Bacteria</taxon>
        <taxon>Pseudomonadati</taxon>
        <taxon>Pseudomonadota</taxon>
        <taxon>Gammaproteobacteria</taxon>
        <taxon>Oceanospirillales</taxon>
        <taxon>Halomonadaceae</taxon>
        <taxon>Halomonas</taxon>
    </lineage>
</organism>
<dbReference type="Pfam" id="PF01797">
    <property type="entry name" value="Y1_Tnp"/>
    <property type="match status" value="1"/>
</dbReference>
<accession>A0ABV7B8F9</accession>
<feature type="region of interest" description="Disordered" evidence="1">
    <location>
        <begin position="192"/>
        <end position="215"/>
    </location>
</feature>
<evidence type="ECO:0000259" key="2">
    <source>
        <dbReference type="SMART" id="SM01321"/>
    </source>
</evidence>
<dbReference type="PANTHER" id="PTHR34322:SF2">
    <property type="entry name" value="TRANSPOSASE IS200-LIKE DOMAIN-CONTAINING PROTEIN"/>
    <property type="match status" value="1"/>
</dbReference>
<gene>
    <name evidence="3" type="ORF">ACFODV_16390</name>
</gene>
<proteinExistence type="predicted"/>
<dbReference type="PANTHER" id="PTHR34322">
    <property type="entry name" value="TRANSPOSASE, Y1_TNP DOMAIN-CONTAINING"/>
    <property type="match status" value="1"/>
</dbReference>
<protein>
    <submittedName>
        <fullName evidence="3">Transposase</fullName>
    </submittedName>
</protein>
<evidence type="ECO:0000313" key="4">
    <source>
        <dbReference type="Proteomes" id="UP001595386"/>
    </source>
</evidence>
<dbReference type="Gene3D" id="3.30.70.1290">
    <property type="entry name" value="Transposase IS200-like"/>
    <property type="match status" value="1"/>
</dbReference>